<evidence type="ECO:0000313" key="1">
    <source>
        <dbReference type="EMBL" id="MBB4921940.1"/>
    </source>
</evidence>
<dbReference type="AlphaFoldDB" id="A0A7W7QY30"/>
<evidence type="ECO:0000313" key="2">
    <source>
        <dbReference type="Proteomes" id="UP000540506"/>
    </source>
</evidence>
<proteinExistence type="predicted"/>
<sequence>MSASGWERARILITVKTYPEVSHKYLETCCVAGIRLDTDPVRHIRLFPVPHRLLDEEQQFGKYSIVEVDVRRHHVDRRPESLRPNLDTLRVVGMISSRAGWADRLDIIRPLIQPSLCSIKRRQEADGTSLGLFRPARIDSFQLAEANPWTAEQYGIVNQTDVLHPDHRPLEWVPFEFRYRFRCDDSACRGHDMGLRDWEAGQSWRKFRRSYPAHRLADVLHERWWTKMITPERATHFFVGNIAAYPRTFILLGLFNPTVASLTAPRQDALF</sequence>
<dbReference type="RefSeq" id="WP_184934195.1">
    <property type="nucleotide sequence ID" value="NZ_JACHJV010000001.1"/>
</dbReference>
<dbReference type="EMBL" id="JACHJV010000001">
    <property type="protein sequence ID" value="MBB4921940.1"/>
    <property type="molecule type" value="Genomic_DNA"/>
</dbReference>
<protein>
    <submittedName>
        <fullName evidence="1">Uncharacterized protein</fullName>
    </submittedName>
</protein>
<reference evidence="1 2" key="1">
    <citation type="submission" date="2020-08" db="EMBL/GenBank/DDBJ databases">
        <title>Sequencing the genomes of 1000 actinobacteria strains.</title>
        <authorList>
            <person name="Klenk H.-P."/>
        </authorList>
    </citation>
    <scope>NUCLEOTIDE SEQUENCE [LARGE SCALE GENOMIC DNA]</scope>
    <source>
        <strain evidence="1 2">DSM 41654</strain>
    </source>
</reference>
<keyword evidence="2" id="KW-1185">Reference proteome</keyword>
<accession>A0A7W7QY30</accession>
<name>A0A7W7QY30_KITKI</name>
<comment type="caution">
    <text evidence="1">The sequence shown here is derived from an EMBL/GenBank/DDBJ whole genome shotgun (WGS) entry which is preliminary data.</text>
</comment>
<dbReference type="Proteomes" id="UP000540506">
    <property type="component" value="Unassembled WGS sequence"/>
</dbReference>
<organism evidence="1 2">
    <name type="scientific">Kitasatospora kifunensis</name>
    <name type="common">Streptomyces kifunensis</name>
    <dbReference type="NCBI Taxonomy" id="58351"/>
    <lineage>
        <taxon>Bacteria</taxon>
        <taxon>Bacillati</taxon>
        <taxon>Actinomycetota</taxon>
        <taxon>Actinomycetes</taxon>
        <taxon>Kitasatosporales</taxon>
        <taxon>Streptomycetaceae</taxon>
        <taxon>Kitasatospora</taxon>
    </lineage>
</organism>
<gene>
    <name evidence="1" type="ORF">FHR34_000933</name>
</gene>